<dbReference type="EMBL" id="JBCNJP010000017">
    <property type="protein sequence ID" value="KAK9065290.1"/>
    <property type="molecule type" value="Genomic_DNA"/>
</dbReference>
<dbReference type="InterPro" id="IPR035979">
    <property type="entry name" value="RBD_domain_sf"/>
</dbReference>
<evidence type="ECO:0008006" key="3">
    <source>
        <dbReference type="Google" id="ProtNLM"/>
    </source>
</evidence>
<comment type="caution">
    <text evidence="1">The sequence shown here is derived from an EMBL/GenBank/DDBJ whole genome shotgun (WGS) entry which is preliminary data.</text>
</comment>
<dbReference type="GO" id="GO:0003676">
    <property type="term" value="F:nucleic acid binding"/>
    <property type="evidence" value="ECO:0007669"/>
    <property type="project" value="InterPro"/>
</dbReference>
<keyword evidence="2" id="KW-1185">Reference proteome</keyword>
<evidence type="ECO:0000313" key="1">
    <source>
        <dbReference type="EMBL" id="KAK9065290.1"/>
    </source>
</evidence>
<dbReference type="SUPFAM" id="SSF54928">
    <property type="entry name" value="RNA-binding domain, RBD"/>
    <property type="match status" value="1"/>
</dbReference>
<gene>
    <name evidence="1" type="ORF">SSX86_016673</name>
</gene>
<organism evidence="1 2">
    <name type="scientific">Deinandra increscens subsp. villosa</name>
    <dbReference type="NCBI Taxonomy" id="3103831"/>
    <lineage>
        <taxon>Eukaryota</taxon>
        <taxon>Viridiplantae</taxon>
        <taxon>Streptophyta</taxon>
        <taxon>Embryophyta</taxon>
        <taxon>Tracheophyta</taxon>
        <taxon>Spermatophyta</taxon>
        <taxon>Magnoliopsida</taxon>
        <taxon>eudicotyledons</taxon>
        <taxon>Gunneridae</taxon>
        <taxon>Pentapetalae</taxon>
        <taxon>asterids</taxon>
        <taxon>campanulids</taxon>
        <taxon>Asterales</taxon>
        <taxon>Asteraceae</taxon>
        <taxon>Asteroideae</taxon>
        <taxon>Heliantheae alliance</taxon>
        <taxon>Madieae</taxon>
        <taxon>Madiinae</taxon>
        <taxon>Deinandra</taxon>
    </lineage>
</organism>
<evidence type="ECO:0000313" key="2">
    <source>
        <dbReference type="Proteomes" id="UP001408789"/>
    </source>
</evidence>
<reference evidence="1 2" key="1">
    <citation type="submission" date="2024-04" db="EMBL/GenBank/DDBJ databases">
        <title>The reference genome of an endangered Asteraceae, Deinandra increscens subsp. villosa, native to the Central Coast of California.</title>
        <authorList>
            <person name="Guilliams M."/>
            <person name="Hasenstab-Lehman K."/>
            <person name="Meyer R."/>
            <person name="Mcevoy S."/>
        </authorList>
    </citation>
    <scope>NUCLEOTIDE SEQUENCE [LARGE SCALE GENOMIC DNA]</scope>
    <source>
        <tissue evidence="1">Leaf</tissue>
    </source>
</reference>
<protein>
    <recommendedName>
        <fullName evidence="3">RRM domain-containing protein</fullName>
    </recommendedName>
</protein>
<proteinExistence type="predicted"/>
<sequence>MTGTNKIFFKDENLMGDEKTGDWILDEFKKLGKVADIFISRRKSRFGDVFGFVKFGGVGDKWKLEEKLGNIRLGNLKISSKLERFNRDGLRIVYDSPYVIGLKHGGGVPSPRMPASWAAPAVPFLPGRSYTSITRGVMDCGKQKVIELGDRMTPTYVNGMVKLYRTSQRPPPSL</sequence>
<dbReference type="Proteomes" id="UP001408789">
    <property type="component" value="Unassembled WGS sequence"/>
</dbReference>
<accession>A0AAP0CYG4</accession>
<name>A0AAP0CYG4_9ASTR</name>
<dbReference type="AlphaFoldDB" id="A0AAP0CYG4"/>